<dbReference type="OrthoDB" id="979566at2"/>
<dbReference type="STRING" id="1224947.SAMN05216480_11935"/>
<keyword evidence="1" id="KW-0812">Transmembrane</keyword>
<gene>
    <name evidence="3" type="ORF">SAMN05216480_11935</name>
</gene>
<feature type="transmembrane region" description="Helical" evidence="1">
    <location>
        <begin position="167"/>
        <end position="189"/>
    </location>
</feature>
<dbReference type="Proteomes" id="UP000199138">
    <property type="component" value="Unassembled WGS sequence"/>
</dbReference>
<dbReference type="AlphaFoldDB" id="A0A1I7IQ91"/>
<evidence type="ECO:0000256" key="1">
    <source>
        <dbReference type="SAM" id="Phobius"/>
    </source>
</evidence>
<keyword evidence="1" id="KW-0472">Membrane</keyword>
<dbReference type="RefSeq" id="WP_093026416.1">
    <property type="nucleotide sequence ID" value="NZ_FPBK01000019.1"/>
</dbReference>
<dbReference type="InterPro" id="IPR024478">
    <property type="entry name" value="HlyB_4HB_MCP"/>
</dbReference>
<feature type="domain" description="Chemotaxis methyl-accepting receptor HlyB-like 4HB MCP" evidence="2">
    <location>
        <begin position="2"/>
        <end position="155"/>
    </location>
</feature>
<evidence type="ECO:0000313" key="4">
    <source>
        <dbReference type="Proteomes" id="UP000199138"/>
    </source>
</evidence>
<protein>
    <submittedName>
        <fullName evidence="3">Four helix bundle sensory module for signal transduction</fullName>
    </submittedName>
</protein>
<sequence>MKFSNKIKWIASILLVFLIVLSTNLIDRANFNRINGAVTTIYEDRMVATAILMDMVIHIKDKEVALLSSDTVYSNKENKAINKAIASNMEAFKKTKLTDGEQIVFDNLEGKINELIQLERNHGIAKEVILQKTAVIVEKLQELSEIQLKEGKQQMLISNNAMKIINWFTKGEIIFLILIAILLQVIIFYKPVKAYEDSH</sequence>
<keyword evidence="4" id="KW-1185">Reference proteome</keyword>
<name>A0A1I7IQ91_9FLAO</name>
<dbReference type="EMBL" id="FPBK01000019">
    <property type="protein sequence ID" value="SFU75125.1"/>
    <property type="molecule type" value="Genomic_DNA"/>
</dbReference>
<evidence type="ECO:0000313" key="3">
    <source>
        <dbReference type="EMBL" id="SFU75125.1"/>
    </source>
</evidence>
<proteinExistence type="predicted"/>
<reference evidence="3 4" key="1">
    <citation type="submission" date="2016-10" db="EMBL/GenBank/DDBJ databases">
        <authorList>
            <person name="de Groot N.N."/>
        </authorList>
    </citation>
    <scope>NUCLEOTIDE SEQUENCE [LARGE SCALE GENOMIC DNA]</scope>
    <source>
        <strain evidence="3 4">CGMCC 1.12333</strain>
    </source>
</reference>
<keyword evidence="1" id="KW-1133">Transmembrane helix</keyword>
<organism evidence="3 4">
    <name type="scientific">Pustulibacterium marinum</name>
    <dbReference type="NCBI Taxonomy" id="1224947"/>
    <lineage>
        <taxon>Bacteria</taxon>
        <taxon>Pseudomonadati</taxon>
        <taxon>Bacteroidota</taxon>
        <taxon>Flavobacteriia</taxon>
        <taxon>Flavobacteriales</taxon>
        <taxon>Flavobacteriaceae</taxon>
        <taxon>Pustulibacterium</taxon>
    </lineage>
</organism>
<accession>A0A1I7IQ91</accession>
<dbReference type="Pfam" id="PF12729">
    <property type="entry name" value="4HB_MCP_1"/>
    <property type="match status" value="1"/>
</dbReference>
<evidence type="ECO:0000259" key="2">
    <source>
        <dbReference type="Pfam" id="PF12729"/>
    </source>
</evidence>